<keyword evidence="6" id="KW-1185">Reference proteome</keyword>
<dbReference type="InterPro" id="IPR008775">
    <property type="entry name" value="Phytyl_CoA_dOase-like"/>
</dbReference>
<gene>
    <name evidence="5" type="ORF">ABEB36_002518</name>
</gene>
<dbReference type="EMBL" id="JBDJPC010000002">
    <property type="protein sequence ID" value="KAL1513035.1"/>
    <property type="molecule type" value="Genomic_DNA"/>
</dbReference>
<evidence type="ECO:0000313" key="6">
    <source>
        <dbReference type="Proteomes" id="UP001566132"/>
    </source>
</evidence>
<evidence type="ECO:0000256" key="3">
    <source>
        <dbReference type="ARBA" id="ARBA00034921"/>
    </source>
</evidence>
<organism evidence="5 6">
    <name type="scientific">Hypothenemus hampei</name>
    <name type="common">Coffee berry borer</name>
    <dbReference type="NCBI Taxonomy" id="57062"/>
    <lineage>
        <taxon>Eukaryota</taxon>
        <taxon>Metazoa</taxon>
        <taxon>Ecdysozoa</taxon>
        <taxon>Arthropoda</taxon>
        <taxon>Hexapoda</taxon>
        <taxon>Insecta</taxon>
        <taxon>Pterygota</taxon>
        <taxon>Neoptera</taxon>
        <taxon>Endopterygota</taxon>
        <taxon>Coleoptera</taxon>
        <taxon>Polyphaga</taxon>
        <taxon>Cucujiformia</taxon>
        <taxon>Curculionidae</taxon>
        <taxon>Scolytinae</taxon>
        <taxon>Hypothenemus</taxon>
    </lineage>
</organism>
<protein>
    <recommendedName>
        <fullName evidence="2">phytanoyl-CoA dioxygenase</fullName>
        <ecNumber evidence="2">1.14.11.18</ecNumber>
    </recommendedName>
    <alternativeName>
        <fullName evidence="3">Phytanic acid oxidase</fullName>
    </alternativeName>
    <alternativeName>
        <fullName evidence="4">Phytanoyl-CoA alpha-hydroxylase</fullName>
    </alternativeName>
</protein>
<dbReference type="PANTHER" id="PTHR21308:SF1">
    <property type="entry name" value="PHYTANOYL-COA DIOXYGENASE, PEROXISOMAL"/>
    <property type="match status" value="1"/>
</dbReference>
<evidence type="ECO:0000313" key="5">
    <source>
        <dbReference type="EMBL" id="KAL1513035.1"/>
    </source>
</evidence>
<dbReference type="AlphaFoldDB" id="A0ABD1F8M4"/>
<dbReference type="Proteomes" id="UP001566132">
    <property type="component" value="Unassembled WGS sequence"/>
</dbReference>
<dbReference type="EC" id="1.14.11.18" evidence="2"/>
<reference evidence="5 6" key="1">
    <citation type="submission" date="2024-05" db="EMBL/GenBank/DDBJ databases">
        <title>Genetic variation in Jamaican populations of the coffee berry borer (Hypothenemus hampei).</title>
        <authorList>
            <person name="Errbii M."/>
            <person name="Myrie A."/>
        </authorList>
    </citation>
    <scope>NUCLEOTIDE SEQUENCE [LARGE SCALE GENOMIC DNA]</scope>
    <source>
        <strain evidence="5">JA-Hopewell-2020-01-JO</strain>
        <tissue evidence="5">Whole body</tissue>
    </source>
</reference>
<proteinExistence type="inferred from homology"/>
<accession>A0ABD1F8M4</accession>
<evidence type="ECO:0000256" key="1">
    <source>
        <dbReference type="ARBA" id="ARBA00005830"/>
    </source>
</evidence>
<dbReference type="GO" id="GO:0048244">
    <property type="term" value="F:phytanoyl-CoA dioxygenase activity"/>
    <property type="evidence" value="ECO:0007669"/>
    <property type="project" value="UniProtKB-EC"/>
</dbReference>
<dbReference type="Pfam" id="PF05721">
    <property type="entry name" value="PhyH"/>
    <property type="match status" value="1"/>
</dbReference>
<evidence type="ECO:0000256" key="2">
    <source>
        <dbReference type="ARBA" id="ARBA00034809"/>
    </source>
</evidence>
<name>A0ABD1F8M4_HYPHA</name>
<dbReference type="PANTHER" id="PTHR21308">
    <property type="entry name" value="PHYTANOYL-COA ALPHA-HYDROXYLASE"/>
    <property type="match status" value="1"/>
</dbReference>
<evidence type="ECO:0000256" key="4">
    <source>
        <dbReference type="ARBA" id="ARBA00034924"/>
    </source>
</evidence>
<comment type="similarity">
    <text evidence="1">Belongs to the PhyH family.</text>
</comment>
<comment type="caution">
    <text evidence="5">The sequence shown here is derived from an EMBL/GenBank/DDBJ whole genome shotgun (WGS) entry which is preliminary data.</text>
</comment>
<sequence>MAHVRRGLPILNTPQKIFYEENGYIVIRKNVSPELLDEVTQRFIDICNGDPNHNVSVIMKDPSLKKMNAKGQYLINKFQDFAYDEGFWKYISADTVVDVVQEIIGPNITAAHSMFINKPPNADPGSSLHPLHQDLHYFPFRPADKIVASWTAIERVDENNGCLYVVPGSHKGPLYEHTYPDGFKKNMYHGIKGFDQLKRVHVIMERGDTVFFHPLLLHGSGPNMTKGFRKAISCHYADSNCEFINVEGTTQENIAEEIEKTALKLFGITGVKMQDVWRLKSRLVRGNPGNFQTVESHL</sequence>
<dbReference type="InterPro" id="IPR047128">
    <property type="entry name" value="PhyH"/>
</dbReference>
<dbReference type="Gene3D" id="2.60.120.620">
    <property type="entry name" value="q2cbj1_9rhob like domain"/>
    <property type="match status" value="1"/>
</dbReference>
<dbReference type="SUPFAM" id="SSF51197">
    <property type="entry name" value="Clavaminate synthase-like"/>
    <property type="match status" value="1"/>
</dbReference>